<feature type="domain" description="Protein kinase" evidence="13">
    <location>
        <begin position="220"/>
        <end position="472"/>
    </location>
</feature>
<dbReference type="PRINTS" id="PR00109">
    <property type="entry name" value="TYRKINASE"/>
</dbReference>
<dbReference type="Proteomes" id="UP000321570">
    <property type="component" value="Unassembled WGS sequence"/>
</dbReference>
<evidence type="ECO:0000313" key="15">
    <source>
        <dbReference type="Proteomes" id="UP000321570"/>
    </source>
</evidence>
<dbReference type="PROSITE" id="PS50002">
    <property type="entry name" value="SH3"/>
    <property type="match status" value="1"/>
</dbReference>
<evidence type="ECO:0000256" key="2">
    <source>
        <dbReference type="ARBA" id="ARBA00022443"/>
    </source>
</evidence>
<dbReference type="InterPro" id="IPR001245">
    <property type="entry name" value="Ser-Thr/Tyr_kinase_cat_dom"/>
</dbReference>
<dbReference type="SMART" id="SM00326">
    <property type="entry name" value="SH3"/>
    <property type="match status" value="1"/>
</dbReference>
<dbReference type="PANTHER" id="PTHR24418">
    <property type="entry name" value="TYROSINE-PROTEIN KINASE"/>
    <property type="match status" value="1"/>
</dbReference>
<dbReference type="InterPro" id="IPR036860">
    <property type="entry name" value="SH2_dom_sf"/>
</dbReference>
<dbReference type="GO" id="GO:0004715">
    <property type="term" value="F:non-membrane spanning protein tyrosine kinase activity"/>
    <property type="evidence" value="ECO:0007669"/>
    <property type="project" value="UniProtKB-EC"/>
</dbReference>
<dbReference type="CDD" id="cd00174">
    <property type="entry name" value="SH3"/>
    <property type="match status" value="1"/>
</dbReference>
<dbReference type="Gene3D" id="2.30.30.40">
    <property type="entry name" value="SH3 Domains"/>
    <property type="match status" value="1"/>
</dbReference>
<dbReference type="AlphaFoldDB" id="A0A564Y5W1"/>
<gene>
    <name evidence="14" type="ORF">WMSIL1_LOCUS3252</name>
</gene>
<dbReference type="EMBL" id="CABIJS010000089">
    <property type="protein sequence ID" value="VUZ42631.1"/>
    <property type="molecule type" value="Genomic_DNA"/>
</dbReference>
<proteinExistence type="predicted"/>
<keyword evidence="7" id="KW-0829">Tyrosine-protein kinase</keyword>
<dbReference type="InterPro" id="IPR000719">
    <property type="entry name" value="Prot_kinase_dom"/>
</dbReference>
<evidence type="ECO:0000313" key="14">
    <source>
        <dbReference type="EMBL" id="VUZ42631.1"/>
    </source>
</evidence>
<dbReference type="SUPFAM" id="SSF50044">
    <property type="entry name" value="SH3-domain"/>
    <property type="match status" value="1"/>
</dbReference>
<dbReference type="GO" id="GO:0005524">
    <property type="term" value="F:ATP binding"/>
    <property type="evidence" value="ECO:0007669"/>
    <property type="project" value="UniProtKB-UniRule"/>
</dbReference>
<dbReference type="PROSITE" id="PS50001">
    <property type="entry name" value="SH2"/>
    <property type="match status" value="1"/>
</dbReference>
<accession>A0A564Y5W1</accession>
<dbReference type="InterPro" id="IPR050198">
    <property type="entry name" value="Non-receptor_tyrosine_kinases"/>
</dbReference>
<keyword evidence="4 10" id="KW-0547">Nucleotide-binding</keyword>
<evidence type="ECO:0000256" key="4">
    <source>
        <dbReference type="ARBA" id="ARBA00022741"/>
    </source>
</evidence>
<evidence type="ECO:0000256" key="9">
    <source>
        <dbReference type="PROSITE-ProRule" id="PRU00192"/>
    </source>
</evidence>
<dbReference type="Pfam" id="PF00018">
    <property type="entry name" value="SH3_1"/>
    <property type="match status" value="1"/>
</dbReference>
<evidence type="ECO:0000259" key="13">
    <source>
        <dbReference type="PROSITE" id="PS50011"/>
    </source>
</evidence>
<feature type="domain" description="SH2" evidence="11">
    <location>
        <begin position="73"/>
        <end position="200"/>
    </location>
</feature>
<protein>
    <recommendedName>
        <fullName evidence="1">non-specific protein-tyrosine kinase</fullName>
        <ecNumber evidence="1">2.7.10.2</ecNumber>
    </recommendedName>
</protein>
<dbReference type="Gene3D" id="3.30.505.10">
    <property type="entry name" value="SH2 domain"/>
    <property type="match status" value="1"/>
</dbReference>
<evidence type="ECO:0000256" key="8">
    <source>
        <dbReference type="PROSITE-ProRule" id="PRU00191"/>
    </source>
</evidence>
<evidence type="ECO:0000256" key="7">
    <source>
        <dbReference type="ARBA" id="ARBA00023137"/>
    </source>
</evidence>
<dbReference type="InterPro" id="IPR001452">
    <property type="entry name" value="SH3_domain"/>
</dbReference>
<dbReference type="PROSITE" id="PS00107">
    <property type="entry name" value="PROTEIN_KINASE_ATP"/>
    <property type="match status" value="1"/>
</dbReference>
<dbReference type="Gene3D" id="1.10.510.10">
    <property type="entry name" value="Transferase(Phosphotransferase) domain 1"/>
    <property type="match status" value="1"/>
</dbReference>
<dbReference type="CDD" id="cd00173">
    <property type="entry name" value="SH2"/>
    <property type="match status" value="1"/>
</dbReference>
<evidence type="ECO:0000256" key="6">
    <source>
        <dbReference type="ARBA" id="ARBA00022840"/>
    </source>
</evidence>
<dbReference type="Pfam" id="PF07714">
    <property type="entry name" value="PK_Tyr_Ser-Thr"/>
    <property type="match status" value="1"/>
</dbReference>
<dbReference type="CDD" id="cd00192">
    <property type="entry name" value="PTKc"/>
    <property type="match status" value="1"/>
</dbReference>
<keyword evidence="6 10" id="KW-0067">ATP-binding</keyword>
<dbReference type="InterPro" id="IPR011009">
    <property type="entry name" value="Kinase-like_dom_sf"/>
</dbReference>
<evidence type="ECO:0000256" key="1">
    <source>
        <dbReference type="ARBA" id="ARBA00011903"/>
    </source>
</evidence>
<feature type="domain" description="SH3" evidence="12">
    <location>
        <begin position="35"/>
        <end position="97"/>
    </location>
</feature>
<organism evidence="14 15">
    <name type="scientific">Hymenolepis diminuta</name>
    <name type="common">Rat tapeworm</name>
    <dbReference type="NCBI Taxonomy" id="6216"/>
    <lineage>
        <taxon>Eukaryota</taxon>
        <taxon>Metazoa</taxon>
        <taxon>Spiralia</taxon>
        <taxon>Lophotrochozoa</taxon>
        <taxon>Platyhelminthes</taxon>
        <taxon>Cestoda</taxon>
        <taxon>Eucestoda</taxon>
        <taxon>Cyclophyllidea</taxon>
        <taxon>Hymenolepididae</taxon>
        <taxon>Hymenolepis</taxon>
    </lineage>
</organism>
<dbReference type="EC" id="2.7.10.2" evidence="1"/>
<dbReference type="Pfam" id="PF00017">
    <property type="entry name" value="SH2"/>
    <property type="match status" value="1"/>
</dbReference>
<sequence>MSSKKMPSLKKGVKAILDRHRRKKEPIFIDQFGKVTEFPAVAVYDFTTSAKDELPFKCGDIILLSSPLLENCWMDGLNFRTQKTGRVPTSILADEYGESQALDALQFTGSMDAEHQLLLPVIELGTFILRFNETCSSLTLSVLREKDGQRGIDHLPVQYDAQDETYFVIEKEKFPSLDMMISTYQNPSNESSLIFLTKPCPKPNKNDETFSSCMISRESINLITKIGEGNFGEVWKAECRGVVVAAKLALIGTAQKDMAKEAATMSKLIHPRLVRFLGVCCESSAESLILITEYMDNGSLENYLKDVKPHQSENLYILFMVSDGMKYIENIGAVHNDLRSANVLVASDGSVKVADFGLSKILHNDSRDKCSGVFPIRWTAIESTSTDANYSIKADVWSFGVLMWEVFTYARYPYEEIENDGEVIERVANGERLPNPKDLGYECDGEFYAKMMDCWTNNPQSRPSFKELYLYLESKISQKK</sequence>
<keyword evidence="8" id="KW-0727">SH2 domain</keyword>
<name>A0A564Y5W1_HYMDI</name>
<keyword evidence="5" id="KW-0418">Kinase</keyword>
<dbReference type="SUPFAM" id="SSF56112">
    <property type="entry name" value="Protein kinase-like (PK-like)"/>
    <property type="match status" value="1"/>
</dbReference>
<dbReference type="SUPFAM" id="SSF55550">
    <property type="entry name" value="SH2 domain"/>
    <property type="match status" value="1"/>
</dbReference>
<evidence type="ECO:0000259" key="12">
    <source>
        <dbReference type="PROSITE" id="PS50002"/>
    </source>
</evidence>
<evidence type="ECO:0000256" key="3">
    <source>
        <dbReference type="ARBA" id="ARBA00022679"/>
    </source>
</evidence>
<dbReference type="InterPro" id="IPR000980">
    <property type="entry name" value="SH2"/>
</dbReference>
<keyword evidence="2 9" id="KW-0728">SH3 domain</keyword>
<reference evidence="14 15" key="1">
    <citation type="submission" date="2019-07" db="EMBL/GenBank/DDBJ databases">
        <authorList>
            <person name="Jastrzebski P J."/>
            <person name="Paukszto L."/>
            <person name="Jastrzebski P J."/>
        </authorList>
    </citation>
    <scope>NUCLEOTIDE SEQUENCE [LARGE SCALE GENOMIC DNA]</scope>
    <source>
        <strain evidence="14 15">WMS-il1</strain>
    </source>
</reference>
<feature type="binding site" evidence="10">
    <location>
        <position position="247"/>
    </location>
    <ligand>
        <name>ATP</name>
        <dbReference type="ChEBI" id="CHEBI:30616"/>
    </ligand>
</feature>
<keyword evidence="15" id="KW-1185">Reference proteome</keyword>
<evidence type="ECO:0000259" key="11">
    <source>
        <dbReference type="PROSITE" id="PS50001"/>
    </source>
</evidence>
<dbReference type="InterPro" id="IPR036028">
    <property type="entry name" value="SH3-like_dom_sf"/>
</dbReference>
<dbReference type="PROSITE" id="PS50011">
    <property type="entry name" value="PROTEIN_KINASE_DOM"/>
    <property type="match status" value="1"/>
</dbReference>
<evidence type="ECO:0000256" key="10">
    <source>
        <dbReference type="PROSITE-ProRule" id="PRU10141"/>
    </source>
</evidence>
<dbReference type="InterPro" id="IPR017441">
    <property type="entry name" value="Protein_kinase_ATP_BS"/>
</dbReference>
<evidence type="ECO:0000256" key="5">
    <source>
        <dbReference type="ARBA" id="ARBA00022777"/>
    </source>
</evidence>
<keyword evidence="3" id="KW-0808">Transferase</keyword>